<dbReference type="Ensembl" id="ENSCVAT00000014455.1">
    <property type="protein sequence ID" value="ENSCVAP00000020396.1"/>
    <property type="gene ID" value="ENSCVAG00000001745.1"/>
</dbReference>
<dbReference type="Proteomes" id="UP000265020">
    <property type="component" value="Unassembled WGS sequence"/>
</dbReference>
<dbReference type="SMART" id="SM00060">
    <property type="entry name" value="FN3"/>
    <property type="match status" value="1"/>
</dbReference>
<feature type="compositionally biased region" description="Low complexity" evidence="1">
    <location>
        <begin position="191"/>
        <end position="201"/>
    </location>
</feature>
<dbReference type="SUPFAM" id="SSF49265">
    <property type="entry name" value="Fibronectin type III"/>
    <property type="match status" value="2"/>
</dbReference>
<dbReference type="Pfam" id="PF21731">
    <property type="entry name" value="TARSH_C"/>
    <property type="match status" value="1"/>
</dbReference>
<feature type="compositionally biased region" description="Low complexity" evidence="1">
    <location>
        <begin position="1014"/>
        <end position="1035"/>
    </location>
</feature>
<feature type="compositionally biased region" description="Polar residues" evidence="1">
    <location>
        <begin position="410"/>
        <end position="426"/>
    </location>
</feature>
<feature type="compositionally biased region" description="Basic and acidic residues" evidence="1">
    <location>
        <begin position="447"/>
        <end position="459"/>
    </location>
</feature>
<feature type="compositionally biased region" description="Polar residues" evidence="1">
    <location>
        <begin position="509"/>
        <end position="524"/>
    </location>
</feature>
<reference evidence="3" key="1">
    <citation type="submission" date="2025-08" db="UniProtKB">
        <authorList>
            <consortium name="Ensembl"/>
        </authorList>
    </citation>
    <scope>IDENTIFICATION</scope>
</reference>
<feature type="compositionally biased region" description="Low complexity" evidence="1">
    <location>
        <begin position="225"/>
        <end position="252"/>
    </location>
</feature>
<feature type="domain" description="Fibronectin type-III" evidence="2">
    <location>
        <begin position="1203"/>
        <end position="1297"/>
    </location>
</feature>
<keyword evidence="4" id="KW-1185">Reference proteome</keyword>
<feature type="compositionally biased region" description="Polar residues" evidence="1">
    <location>
        <begin position="288"/>
        <end position="301"/>
    </location>
</feature>
<feature type="compositionally biased region" description="Basic and acidic residues" evidence="1">
    <location>
        <begin position="530"/>
        <end position="541"/>
    </location>
</feature>
<feature type="compositionally biased region" description="Low complexity" evidence="1">
    <location>
        <begin position="823"/>
        <end position="838"/>
    </location>
</feature>
<feature type="region of interest" description="Disordered" evidence="1">
    <location>
        <begin position="35"/>
        <end position="106"/>
    </location>
</feature>
<accession>A0A3Q2DLB5</accession>
<feature type="compositionally biased region" description="Low complexity" evidence="1">
    <location>
        <begin position="686"/>
        <end position="702"/>
    </location>
</feature>
<feature type="region of interest" description="Disordered" evidence="1">
    <location>
        <begin position="1011"/>
        <end position="1039"/>
    </location>
</feature>
<evidence type="ECO:0000259" key="2">
    <source>
        <dbReference type="PROSITE" id="PS50853"/>
    </source>
</evidence>
<feature type="compositionally biased region" description="Polar residues" evidence="1">
    <location>
        <begin position="542"/>
        <end position="552"/>
    </location>
</feature>
<feature type="compositionally biased region" description="Basic and acidic residues" evidence="1">
    <location>
        <begin position="860"/>
        <end position="869"/>
    </location>
</feature>
<dbReference type="InterPro" id="IPR013783">
    <property type="entry name" value="Ig-like_fold"/>
</dbReference>
<feature type="region of interest" description="Disordered" evidence="1">
    <location>
        <begin position="127"/>
        <end position="150"/>
    </location>
</feature>
<dbReference type="InterPro" id="IPR036116">
    <property type="entry name" value="FN3_sf"/>
</dbReference>
<dbReference type="Pfam" id="PF00041">
    <property type="entry name" value="fn3"/>
    <property type="match status" value="1"/>
</dbReference>
<feature type="compositionally biased region" description="Basic and acidic residues" evidence="1">
    <location>
        <begin position="134"/>
        <end position="146"/>
    </location>
</feature>
<feature type="compositionally biased region" description="Low complexity" evidence="1">
    <location>
        <begin position="478"/>
        <end position="507"/>
    </location>
</feature>
<dbReference type="InterPro" id="IPR049109">
    <property type="entry name" value="TARSH/FNDC1_C"/>
</dbReference>
<evidence type="ECO:0000256" key="1">
    <source>
        <dbReference type="SAM" id="MobiDB-lite"/>
    </source>
</evidence>
<protein>
    <submittedName>
        <fullName evidence="3">Fibronectin type III domain containing 1</fullName>
    </submittedName>
</protein>
<reference evidence="3" key="2">
    <citation type="submission" date="2025-09" db="UniProtKB">
        <authorList>
            <consortium name="Ensembl"/>
        </authorList>
    </citation>
    <scope>IDENTIFICATION</scope>
</reference>
<feature type="compositionally biased region" description="Low complexity" evidence="1">
    <location>
        <begin position="331"/>
        <end position="356"/>
    </location>
</feature>
<evidence type="ECO:0000313" key="3">
    <source>
        <dbReference type="Ensembl" id="ENSCVAP00000020396.1"/>
    </source>
</evidence>
<feature type="compositionally biased region" description="Low complexity" evidence="1">
    <location>
        <begin position="427"/>
        <end position="446"/>
    </location>
</feature>
<feature type="region of interest" description="Disordered" evidence="1">
    <location>
        <begin position="280"/>
        <end position="795"/>
    </location>
</feature>
<feature type="region of interest" description="Disordered" evidence="1">
    <location>
        <begin position="191"/>
        <end position="252"/>
    </location>
</feature>
<feature type="compositionally biased region" description="Polar residues" evidence="1">
    <location>
        <begin position="49"/>
        <end position="58"/>
    </location>
</feature>
<feature type="compositionally biased region" description="Polar residues" evidence="1">
    <location>
        <begin position="662"/>
        <end position="685"/>
    </location>
</feature>
<feature type="compositionally biased region" description="Basic and acidic residues" evidence="1">
    <location>
        <begin position="714"/>
        <end position="730"/>
    </location>
</feature>
<feature type="compositionally biased region" description="Basic and acidic residues" evidence="1">
    <location>
        <begin position="59"/>
        <end position="80"/>
    </location>
</feature>
<dbReference type="OMA" id="KLPVRWK"/>
<feature type="compositionally biased region" description="Basic residues" evidence="1">
    <location>
        <begin position="204"/>
        <end position="224"/>
    </location>
</feature>
<dbReference type="STRING" id="28743.ENSCVAP00000020396"/>
<evidence type="ECO:0000313" key="4">
    <source>
        <dbReference type="Proteomes" id="UP000265020"/>
    </source>
</evidence>
<feature type="compositionally biased region" description="Low complexity" evidence="1">
    <location>
        <begin position="848"/>
        <end position="859"/>
    </location>
</feature>
<name>A0A3Q2DLB5_CYPVA</name>
<dbReference type="CDD" id="cd00063">
    <property type="entry name" value="FN3"/>
    <property type="match status" value="2"/>
</dbReference>
<feature type="compositionally biased region" description="Basic and acidic residues" evidence="1">
    <location>
        <begin position="553"/>
        <end position="565"/>
    </location>
</feature>
<dbReference type="PANTHER" id="PTHR23197">
    <property type="entry name" value="TARSH-RELATED FIBRONECTIN DOMAIN-CONTAINING"/>
    <property type="match status" value="1"/>
</dbReference>
<feature type="compositionally biased region" description="Polar residues" evidence="1">
    <location>
        <begin position="769"/>
        <end position="779"/>
    </location>
</feature>
<feature type="region of interest" description="Disordered" evidence="1">
    <location>
        <begin position="810"/>
        <end position="923"/>
    </location>
</feature>
<organism evidence="3 4">
    <name type="scientific">Cyprinodon variegatus</name>
    <name type="common">Sheepshead minnow</name>
    <dbReference type="NCBI Taxonomy" id="28743"/>
    <lineage>
        <taxon>Eukaryota</taxon>
        <taxon>Metazoa</taxon>
        <taxon>Chordata</taxon>
        <taxon>Craniata</taxon>
        <taxon>Vertebrata</taxon>
        <taxon>Euteleostomi</taxon>
        <taxon>Actinopterygii</taxon>
        <taxon>Neopterygii</taxon>
        <taxon>Teleostei</taxon>
        <taxon>Neoteleostei</taxon>
        <taxon>Acanthomorphata</taxon>
        <taxon>Ovalentaria</taxon>
        <taxon>Atherinomorphae</taxon>
        <taxon>Cyprinodontiformes</taxon>
        <taxon>Cyprinodontidae</taxon>
        <taxon>Cyprinodon</taxon>
    </lineage>
</organism>
<dbReference type="Gene3D" id="2.60.40.10">
    <property type="entry name" value="Immunoglobulins"/>
    <property type="match status" value="2"/>
</dbReference>
<dbReference type="GeneTree" id="ENSGT00530000063558"/>
<sequence length="1439" mass="157123">MKTVTYRESTSTATIDGLTPGENYIFKIRATNRRGMGPQSKAFSVAMPRSSNTASSLLKTEESKKPSHSTIKHDINEKSSLESPEELEDRITTSKPHNTKRRLPQLSQTRSYHSIFSSLRGSFRNVVNRGSTKGAEREQKEKDDGKITTTQVPVVQTTPVVPETKELDNNASPLSENEVDYDEEYLTTVTPSLGTLTPSTTKPAYKRPYRPNRRPIKIRVHQKTGSKTSSLSSTGLTSSSSTLSSSSSPDSLILSSAKNSIISSSSSSLSLPAESLLIPTSHIPKSAPTGNDNVDSTIQETKNIDKKTNPTSSRDSLAHRKPLITVSSHETGSTQTDTSSSGAERSRNNGLRSGSRYVYGRRKPGSLFRGNFTQLVNGHKPSVTTQFNLSSHNQNQAVSNTDSLEKKESVSTGISQNHETTNPSNPKSSKSTLGSTSDSQITSDSSMFDKSRFSTESRSRGSNILQGKHAASVSKLHNLNSDTSVSSHSVSPRLPHSSTTSENNHNSKGSDTSSNPDTALSKQTDTLENNNKENLEGKTEESNLNSRAQYTQEIRKEERPDESTSKKPVVSHTRISSSFAERFPWLASRYPGKFTSSSRSSSPRKDVKTPLTRVSSSIGADRPLLKETPTRVSEAPSGASLKQETMKIRKTTSRPDLLKNSAVLSSEKPSLPNQPDVSIDTRNPTLVSSSERLTSSYSLSLSPEKSIELMDSNDANHKEKSKSEDNRRYNVDAVSTESNEELTGPTAAQRNPKSPSVHRIAENPESGATRETLSRTRSGATFGVSPSIRRSGLGMNGRVRSSLLANRQLGGSRLSVRPQQVQSSRLGGSTSGSSSASSLNMRQPTLISASDGDGGASSRDSFRNQEGRPRYPILRGKPNNRGKFKPGNGDGKNGKPNLTATDEKDTISSQGGNKPVGQKFITGPDGTRWVVDLDKGVLMNQDGQILQDSQGKPKRVVLGEDGRTIFDHMGSPLVSQEGIALFGHGRDSQPVVNPKEKVLMVGGKPVLGLDVPLPRTSTTTTSAPTTTLEPTTTDWSTEDFSTAQPYPTCPPGTFSKTDEFGYPVLDPEGILDCYPEEESSGMEMDHMLTVPMMPDALGLEKDELLMQTTLPPTTTTIASTTTTTAVIPTTESQATPSNRGPLSEFDLSGKKRFTAPYVNYIQKDPNAPCSLTEALEYLQVDVLESLMEKDSKAVNQNQPPKHKPQNLTVVAMEGCHSFIILDWAKPIKDDMVSGYLVHSATYDDVLNNRWSSGVSTGTHLPVENLKPNSRYYFRVQAKNVYGLGPLSETLTYVTESDDPLLIARLPGGEPIWIPFTFKYNPAHTSCKGKQYVKRTWYKKFVGVVLCNSLRYKIFMADDLRVPFYSIGDTMGQGEDHCQFVDSHRDGRTGPAYLSENLPSAQGFYRAYRQEPVSFGVIGRRTSHPFVGWYECGVSIPGKW</sequence>
<feature type="domain" description="Fibronectin type-III" evidence="2">
    <location>
        <begin position="1"/>
        <end position="50"/>
    </location>
</feature>
<feature type="compositionally biased region" description="Polar residues" evidence="1">
    <location>
        <begin position="371"/>
        <end position="402"/>
    </location>
</feature>
<proteinExistence type="predicted"/>
<dbReference type="PROSITE" id="PS50853">
    <property type="entry name" value="FN3"/>
    <property type="match status" value="2"/>
</dbReference>
<dbReference type="InterPro" id="IPR003961">
    <property type="entry name" value="FN3_dom"/>
</dbReference>
<dbReference type="PANTHER" id="PTHR23197:SF8">
    <property type="entry name" value="FIBRONECTIN TYPE III DOMAIN-CONTAINING PROTEIN 1"/>
    <property type="match status" value="1"/>
</dbReference>